<dbReference type="InterPro" id="IPR003661">
    <property type="entry name" value="HisK_dim/P_dom"/>
</dbReference>
<feature type="transmembrane region" description="Helical" evidence="14">
    <location>
        <begin position="164"/>
        <end position="183"/>
    </location>
</feature>
<evidence type="ECO:0000256" key="14">
    <source>
        <dbReference type="RuleBase" id="RU364088"/>
    </source>
</evidence>
<keyword evidence="7 14" id="KW-0812">Transmembrane</keyword>
<name>A0A917CVG9_9GAMM</name>
<dbReference type="EC" id="2.7.13.3" evidence="14"/>
<dbReference type="InterPro" id="IPR003660">
    <property type="entry name" value="HAMP_dom"/>
</dbReference>
<evidence type="ECO:0000259" key="15">
    <source>
        <dbReference type="PROSITE" id="PS50109"/>
    </source>
</evidence>
<dbReference type="InterPro" id="IPR050428">
    <property type="entry name" value="TCS_sensor_his_kinase"/>
</dbReference>
<comment type="caution">
    <text evidence="17">The sequence shown here is derived from an EMBL/GenBank/DDBJ whole genome shotgun (WGS) entry which is preliminary data.</text>
</comment>
<keyword evidence="6 14" id="KW-0808">Transferase</keyword>
<dbReference type="SMART" id="SM00387">
    <property type="entry name" value="HATPase_c"/>
    <property type="match status" value="1"/>
</dbReference>
<keyword evidence="11 14" id="KW-1133">Transmembrane helix</keyword>
<evidence type="ECO:0000256" key="13">
    <source>
        <dbReference type="ARBA" id="ARBA00023136"/>
    </source>
</evidence>
<keyword evidence="18" id="KW-1185">Reference proteome</keyword>
<dbReference type="PANTHER" id="PTHR45436:SF15">
    <property type="entry name" value="SENSOR HISTIDINE KINASE CUSS"/>
    <property type="match status" value="1"/>
</dbReference>
<dbReference type="PROSITE" id="PS50109">
    <property type="entry name" value="HIS_KIN"/>
    <property type="match status" value="1"/>
</dbReference>
<comment type="subcellular location">
    <subcellularLocation>
        <location evidence="2">Cell inner membrane</location>
        <topology evidence="2">Multi-pass membrane protein</topology>
    </subcellularLocation>
</comment>
<dbReference type="Gene3D" id="6.10.340.10">
    <property type="match status" value="1"/>
</dbReference>
<dbReference type="EMBL" id="BMFO01000006">
    <property type="protein sequence ID" value="GGF98344.1"/>
    <property type="molecule type" value="Genomic_DNA"/>
</dbReference>
<keyword evidence="3 14" id="KW-1003">Cell membrane</keyword>
<dbReference type="NCBIfam" id="TIGR01386">
    <property type="entry name" value="cztS_silS_copS"/>
    <property type="match status" value="1"/>
</dbReference>
<dbReference type="FunFam" id="3.30.565.10:FF:000006">
    <property type="entry name" value="Sensor histidine kinase WalK"/>
    <property type="match status" value="1"/>
</dbReference>
<keyword evidence="10 14" id="KW-0067">ATP-binding</keyword>
<dbReference type="GO" id="GO:0005524">
    <property type="term" value="F:ATP binding"/>
    <property type="evidence" value="ECO:0007669"/>
    <property type="project" value="UniProtKB-KW"/>
</dbReference>
<dbReference type="InterPro" id="IPR006290">
    <property type="entry name" value="CztS_silS_copS"/>
</dbReference>
<dbReference type="InterPro" id="IPR005467">
    <property type="entry name" value="His_kinase_dom"/>
</dbReference>
<evidence type="ECO:0000256" key="9">
    <source>
        <dbReference type="ARBA" id="ARBA00022777"/>
    </source>
</evidence>
<dbReference type="SMART" id="SM00304">
    <property type="entry name" value="HAMP"/>
    <property type="match status" value="1"/>
</dbReference>
<dbReference type="CDD" id="cd00075">
    <property type="entry name" value="HATPase"/>
    <property type="match status" value="1"/>
</dbReference>
<dbReference type="Pfam" id="PF02518">
    <property type="entry name" value="HATPase_c"/>
    <property type="match status" value="1"/>
</dbReference>
<comment type="function">
    <text evidence="14">Member of a two-component regulatory system.</text>
</comment>
<feature type="domain" description="HAMP" evidence="16">
    <location>
        <begin position="184"/>
        <end position="237"/>
    </location>
</feature>
<dbReference type="SUPFAM" id="SSF55874">
    <property type="entry name" value="ATPase domain of HSP90 chaperone/DNA topoisomerase II/histidine kinase"/>
    <property type="match status" value="1"/>
</dbReference>
<evidence type="ECO:0000256" key="2">
    <source>
        <dbReference type="ARBA" id="ARBA00004429"/>
    </source>
</evidence>
<organism evidence="17 18">
    <name type="scientific">Arenimonas maotaiensis</name>
    <dbReference type="NCBI Taxonomy" id="1446479"/>
    <lineage>
        <taxon>Bacteria</taxon>
        <taxon>Pseudomonadati</taxon>
        <taxon>Pseudomonadota</taxon>
        <taxon>Gammaproteobacteria</taxon>
        <taxon>Lysobacterales</taxon>
        <taxon>Lysobacteraceae</taxon>
        <taxon>Arenimonas</taxon>
    </lineage>
</organism>
<keyword evidence="5" id="KW-0597">Phosphoprotein</keyword>
<reference evidence="17" key="2">
    <citation type="submission" date="2020-09" db="EMBL/GenBank/DDBJ databases">
        <authorList>
            <person name="Sun Q."/>
            <person name="Zhou Y."/>
        </authorList>
    </citation>
    <scope>NUCLEOTIDE SEQUENCE</scope>
    <source>
        <strain evidence="17">CGMCC 1.12726</strain>
    </source>
</reference>
<feature type="transmembrane region" description="Helical" evidence="14">
    <location>
        <begin position="12"/>
        <end position="36"/>
    </location>
</feature>
<evidence type="ECO:0000256" key="6">
    <source>
        <dbReference type="ARBA" id="ARBA00022679"/>
    </source>
</evidence>
<keyword evidence="4 14" id="KW-0997">Cell inner membrane</keyword>
<evidence type="ECO:0000259" key="16">
    <source>
        <dbReference type="PROSITE" id="PS50885"/>
    </source>
</evidence>
<evidence type="ECO:0000256" key="3">
    <source>
        <dbReference type="ARBA" id="ARBA00022475"/>
    </source>
</evidence>
<dbReference type="SMART" id="SM00388">
    <property type="entry name" value="HisKA"/>
    <property type="match status" value="1"/>
</dbReference>
<dbReference type="CDD" id="cd00082">
    <property type="entry name" value="HisKA"/>
    <property type="match status" value="1"/>
</dbReference>
<keyword evidence="12 14" id="KW-0902">Two-component regulatory system</keyword>
<dbReference type="SUPFAM" id="SSF47384">
    <property type="entry name" value="Homodimeric domain of signal transducing histidine kinase"/>
    <property type="match status" value="1"/>
</dbReference>
<evidence type="ECO:0000256" key="7">
    <source>
        <dbReference type="ARBA" id="ARBA00022692"/>
    </source>
</evidence>
<dbReference type="PANTHER" id="PTHR45436">
    <property type="entry name" value="SENSOR HISTIDINE KINASE YKOH"/>
    <property type="match status" value="1"/>
</dbReference>
<evidence type="ECO:0000256" key="11">
    <source>
        <dbReference type="ARBA" id="ARBA00022989"/>
    </source>
</evidence>
<dbReference type="Gene3D" id="1.10.287.130">
    <property type="match status" value="1"/>
</dbReference>
<evidence type="ECO:0000256" key="8">
    <source>
        <dbReference type="ARBA" id="ARBA00022741"/>
    </source>
</evidence>
<dbReference type="AlphaFoldDB" id="A0A917CVG9"/>
<keyword evidence="8 14" id="KW-0547">Nucleotide-binding</keyword>
<dbReference type="InterPro" id="IPR036890">
    <property type="entry name" value="HATPase_C_sf"/>
</dbReference>
<dbReference type="CDD" id="cd06225">
    <property type="entry name" value="HAMP"/>
    <property type="match status" value="1"/>
</dbReference>
<evidence type="ECO:0000313" key="18">
    <source>
        <dbReference type="Proteomes" id="UP000632858"/>
    </source>
</evidence>
<dbReference type="Proteomes" id="UP000632858">
    <property type="component" value="Unassembled WGS sequence"/>
</dbReference>
<gene>
    <name evidence="17" type="primary">cusS</name>
    <name evidence="17" type="ORF">GCM10010960_19930</name>
</gene>
<dbReference type="InterPro" id="IPR036097">
    <property type="entry name" value="HisK_dim/P_sf"/>
</dbReference>
<dbReference type="PROSITE" id="PS50885">
    <property type="entry name" value="HAMP"/>
    <property type="match status" value="1"/>
</dbReference>
<evidence type="ECO:0000256" key="4">
    <source>
        <dbReference type="ARBA" id="ARBA00022519"/>
    </source>
</evidence>
<protein>
    <recommendedName>
        <fullName evidence="14">Sensor protein</fullName>
        <ecNumber evidence="14">2.7.13.3</ecNumber>
    </recommendedName>
</protein>
<evidence type="ECO:0000313" key="17">
    <source>
        <dbReference type="EMBL" id="GGF98344.1"/>
    </source>
</evidence>
<dbReference type="Pfam" id="PF21085">
    <property type="entry name" value="CusS"/>
    <property type="match status" value="1"/>
</dbReference>
<dbReference type="GO" id="GO:0000155">
    <property type="term" value="F:phosphorelay sensor kinase activity"/>
    <property type="evidence" value="ECO:0007669"/>
    <property type="project" value="InterPro"/>
</dbReference>
<feature type="domain" description="Histidine kinase" evidence="15">
    <location>
        <begin position="245"/>
        <end position="459"/>
    </location>
</feature>
<dbReference type="InterPro" id="IPR048590">
    <property type="entry name" value="CusS-like_sensor"/>
</dbReference>
<dbReference type="Gene3D" id="3.30.565.10">
    <property type="entry name" value="Histidine kinase-like ATPase, C-terminal domain"/>
    <property type="match status" value="1"/>
</dbReference>
<keyword evidence="13 14" id="KW-0472">Membrane</keyword>
<dbReference type="GO" id="GO:0005886">
    <property type="term" value="C:plasma membrane"/>
    <property type="evidence" value="ECO:0007669"/>
    <property type="project" value="UniProtKB-SubCell"/>
</dbReference>
<dbReference type="InterPro" id="IPR003594">
    <property type="entry name" value="HATPase_dom"/>
</dbReference>
<keyword evidence="9 14" id="KW-0418">Kinase</keyword>
<dbReference type="InterPro" id="IPR004358">
    <property type="entry name" value="Sig_transdc_His_kin-like_C"/>
</dbReference>
<comment type="catalytic activity">
    <reaction evidence="1 14">
        <text>ATP + protein L-histidine = ADP + protein N-phospho-L-histidine.</text>
        <dbReference type="EC" id="2.7.13.3"/>
    </reaction>
</comment>
<accession>A0A917CVG9</accession>
<evidence type="ECO:0000256" key="12">
    <source>
        <dbReference type="ARBA" id="ARBA00023012"/>
    </source>
</evidence>
<dbReference type="Pfam" id="PF00672">
    <property type="entry name" value="HAMP"/>
    <property type="match status" value="1"/>
</dbReference>
<evidence type="ECO:0000256" key="5">
    <source>
        <dbReference type="ARBA" id="ARBA00022553"/>
    </source>
</evidence>
<evidence type="ECO:0000256" key="10">
    <source>
        <dbReference type="ARBA" id="ARBA00022840"/>
    </source>
</evidence>
<reference evidence="17" key="1">
    <citation type="journal article" date="2014" name="Int. J. Syst. Evol. Microbiol.">
        <title>Complete genome sequence of Corynebacterium casei LMG S-19264T (=DSM 44701T), isolated from a smear-ripened cheese.</title>
        <authorList>
            <consortium name="US DOE Joint Genome Institute (JGI-PGF)"/>
            <person name="Walter F."/>
            <person name="Albersmeier A."/>
            <person name="Kalinowski J."/>
            <person name="Ruckert C."/>
        </authorList>
    </citation>
    <scope>NUCLEOTIDE SEQUENCE</scope>
    <source>
        <strain evidence="17">CGMCC 1.12726</strain>
    </source>
</reference>
<evidence type="ECO:0000256" key="1">
    <source>
        <dbReference type="ARBA" id="ARBA00000085"/>
    </source>
</evidence>
<dbReference type="PRINTS" id="PR00344">
    <property type="entry name" value="BCTRLSENSOR"/>
</dbReference>
<sequence length="463" mass="50778">MEPAEMPGRLPLTARLGLFFTAVAVLVVLGLGWLFITAADRHFAELDHAALQDKKHLIEDLLSTAGSVDATRRRLEDALGHHHGLTVSILTPDGAPLFRSKGFPDRNSIRDAAGHGHAERPDSRLRVMRFTAAAGYAPDAELNITLAMDTSHHVQFITELRHSLSLYAVAATLLSGMLGLLAAHQGLAPLRAMKARAAAVSGQRLDERMPVESVPVEMADLADELNRMLDRLQRDFRKLQDFSSDLAHELRTPIANLLTQTQVTLSAERDTSDYREVLASNVEELQRLARMVSDMLFLAKTEHGVELPSKERFWAMPEVLALFDFYDVVAEEKRIALVASGDGEIDGDRLMFRRAVSNLMSNALRHTPDGGRVSVQVTASPDSTEIVVENTGQGVDPKVLPRLFDRFFRADPSRAHAEADGSGLGLSITKAIVESHGGSVTVESDNGKTLFLMSFPMLDKSRP</sequence>
<proteinExistence type="predicted"/>
<dbReference type="FunFam" id="1.10.287.130:FF:000001">
    <property type="entry name" value="Two-component sensor histidine kinase"/>
    <property type="match status" value="1"/>
</dbReference>
<dbReference type="Pfam" id="PF00512">
    <property type="entry name" value="HisKA"/>
    <property type="match status" value="1"/>
</dbReference>